<evidence type="ECO:0000259" key="9">
    <source>
        <dbReference type="Pfam" id="PF13581"/>
    </source>
</evidence>
<keyword evidence="7" id="KW-0067">ATP-binding</keyword>
<evidence type="ECO:0000256" key="6">
    <source>
        <dbReference type="ARBA" id="ARBA00022777"/>
    </source>
</evidence>
<dbReference type="CDD" id="cd16936">
    <property type="entry name" value="HATPase_RsbW-like"/>
    <property type="match status" value="1"/>
</dbReference>
<keyword evidence="3" id="KW-0597">Phosphoprotein</keyword>
<sequence length="228" mass="24642">MTLEHRDCEPMRLAVPPVPFVIDDVAEHVEANHRIANSLQLISALLSSQGREVTDPVARSALDMSVHRIDAVASVHRQLHRACATRAVDIATYLVDLVDGLQASFHEGAGRRRLHLDVEQLPVTPDFATTLGVIVTELVINACKYAYASDEPGDVDIAFAITVGNGFSLEVRDRGVGRSTRSAEVGATGNGLGSRIVDLMARRLRAEGGYLEPEVGTTFRIRGQLPVA</sequence>
<accession>A0ABY4X7G4</accession>
<proteinExistence type="predicted"/>
<organism evidence="10 11">
    <name type="scientific">Sphingomonas morindae</name>
    <dbReference type="NCBI Taxonomy" id="1541170"/>
    <lineage>
        <taxon>Bacteria</taxon>
        <taxon>Pseudomonadati</taxon>
        <taxon>Pseudomonadota</taxon>
        <taxon>Alphaproteobacteria</taxon>
        <taxon>Sphingomonadales</taxon>
        <taxon>Sphingomonadaceae</taxon>
        <taxon>Sphingomonas</taxon>
    </lineage>
</organism>
<reference evidence="10" key="1">
    <citation type="journal article" date="2022" name="Toxins">
        <title>Genomic Analysis of Sphingopyxis sp. USTB-05 for Biodegrading Cyanobacterial Hepatotoxins.</title>
        <authorList>
            <person name="Liu C."/>
            <person name="Xu Q."/>
            <person name="Zhao Z."/>
            <person name="Zhang H."/>
            <person name="Liu X."/>
            <person name="Yin C."/>
            <person name="Liu Y."/>
            <person name="Yan H."/>
        </authorList>
    </citation>
    <scope>NUCLEOTIDE SEQUENCE</scope>
    <source>
        <strain evidence="10">NBD5</strain>
    </source>
</reference>
<dbReference type="Pfam" id="PF13581">
    <property type="entry name" value="HATPase_c_2"/>
    <property type="match status" value="1"/>
</dbReference>
<evidence type="ECO:0000256" key="2">
    <source>
        <dbReference type="ARBA" id="ARBA00012438"/>
    </source>
</evidence>
<dbReference type="EC" id="2.7.13.3" evidence="2"/>
<keyword evidence="4" id="KW-0808">Transferase</keyword>
<comment type="catalytic activity">
    <reaction evidence="1">
        <text>ATP + protein L-histidine = ADP + protein N-phospho-L-histidine.</text>
        <dbReference type="EC" id="2.7.13.3"/>
    </reaction>
</comment>
<dbReference type="InterPro" id="IPR011495">
    <property type="entry name" value="Sig_transdc_His_kin_sub2_dim/P"/>
</dbReference>
<evidence type="ECO:0000259" key="8">
    <source>
        <dbReference type="Pfam" id="PF07568"/>
    </source>
</evidence>
<evidence type="ECO:0000313" key="11">
    <source>
        <dbReference type="Proteomes" id="UP001056937"/>
    </source>
</evidence>
<keyword evidence="5" id="KW-0547">Nucleotide-binding</keyword>
<dbReference type="Proteomes" id="UP001056937">
    <property type="component" value="Chromosome 1"/>
</dbReference>
<dbReference type="PANTHER" id="PTHR41523:SF8">
    <property type="entry name" value="ETHYLENE RESPONSE SENSOR PROTEIN"/>
    <property type="match status" value="1"/>
</dbReference>
<dbReference type="Pfam" id="PF07568">
    <property type="entry name" value="HisKA_2"/>
    <property type="match status" value="1"/>
</dbReference>
<dbReference type="PANTHER" id="PTHR41523">
    <property type="entry name" value="TWO-COMPONENT SYSTEM SENSOR PROTEIN"/>
    <property type="match status" value="1"/>
</dbReference>
<dbReference type="InterPro" id="IPR036890">
    <property type="entry name" value="HATPase_C_sf"/>
</dbReference>
<keyword evidence="11" id="KW-1185">Reference proteome</keyword>
<evidence type="ECO:0000256" key="3">
    <source>
        <dbReference type="ARBA" id="ARBA00022553"/>
    </source>
</evidence>
<evidence type="ECO:0000313" key="10">
    <source>
        <dbReference type="EMBL" id="USI72869.1"/>
    </source>
</evidence>
<evidence type="ECO:0000256" key="7">
    <source>
        <dbReference type="ARBA" id="ARBA00022840"/>
    </source>
</evidence>
<dbReference type="InterPro" id="IPR003594">
    <property type="entry name" value="HATPase_dom"/>
</dbReference>
<feature type="domain" description="Histidine kinase/HSP90-like ATPase" evidence="9">
    <location>
        <begin position="121"/>
        <end position="183"/>
    </location>
</feature>
<dbReference type="SUPFAM" id="SSF55874">
    <property type="entry name" value="ATPase domain of HSP90 chaperone/DNA topoisomerase II/histidine kinase"/>
    <property type="match status" value="1"/>
</dbReference>
<gene>
    <name evidence="10" type="ORF">LHA26_16635</name>
</gene>
<evidence type="ECO:0000256" key="4">
    <source>
        <dbReference type="ARBA" id="ARBA00022679"/>
    </source>
</evidence>
<evidence type="ECO:0000256" key="1">
    <source>
        <dbReference type="ARBA" id="ARBA00000085"/>
    </source>
</evidence>
<dbReference type="Gene3D" id="3.30.565.10">
    <property type="entry name" value="Histidine kinase-like ATPase, C-terminal domain"/>
    <property type="match status" value="1"/>
</dbReference>
<protein>
    <recommendedName>
        <fullName evidence="2">histidine kinase</fullName>
        <ecNumber evidence="2">2.7.13.3</ecNumber>
    </recommendedName>
</protein>
<dbReference type="GO" id="GO:0016301">
    <property type="term" value="F:kinase activity"/>
    <property type="evidence" value="ECO:0007669"/>
    <property type="project" value="UniProtKB-KW"/>
</dbReference>
<dbReference type="EMBL" id="CP084930">
    <property type="protein sequence ID" value="USI72869.1"/>
    <property type="molecule type" value="Genomic_DNA"/>
</dbReference>
<keyword evidence="6 10" id="KW-0418">Kinase</keyword>
<dbReference type="RefSeq" id="WP_252166679.1">
    <property type="nucleotide sequence ID" value="NZ_CP084930.1"/>
</dbReference>
<evidence type="ECO:0000256" key="5">
    <source>
        <dbReference type="ARBA" id="ARBA00022741"/>
    </source>
</evidence>
<name>A0ABY4X7G4_9SPHN</name>
<feature type="domain" description="Signal transduction histidine kinase subgroup 2 dimerisation and phosphoacceptor" evidence="8">
    <location>
        <begin position="30"/>
        <end position="104"/>
    </location>
</feature>